<dbReference type="PROSITE" id="PS00028">
    <property type="entry name" value="ZINC_FINGER_C2H2_1"/>
    <property type="match status" value="3"/>
</dbReference>
<feature type="region of interest" description="Disordered" evidence="6">
    <location>
        <begin position="209"/>
        <end position="233"/>
    </location>
</feature>
<dbReference type="InterPro" id="IPR036236">
    <property type="entry name" value="Znf_C2H2_sf"/>
</dbReference>
<evidence type="ECO:0000256" key="6">
    <source>
        <dbReference type="SAM" id="MobiDB-lite"/>
    </source>
</evidence>
<dbReference type="OrthoDB" id="427030at2759"/>
<dbReference type="AlphaFoldDB" id="A0A1D2MKM0"/>
<dbReference type="EMBL" id="LJIJ01000996">
    <property type="protein sequence ID" value="ODM93422.1"/>
    <property type="molecule type" value="Genomic_DNA"/>
</dbReference>
<dbReference type="PANTHER" id="PTHR24408">
    <property type="entry name" value="ZINC FINGER PROTEIN"/>
    <property type="match status" value="1"/>
</dbReference>
<dbReference type="SUPFAM" id="SSF57667">
    <property type="entry name" value="beta-beta-alpha zinc fingers"/>
    <property type="match status" value="1"/>
</dbReference>
<evidence type="ECO:0000259" key="7">
    <source>
        <dbReference type="PROSITE" id="PS50157"/>
    </source>
</evidence>
<keyword evidence="3 5" id="KW-0863">Zinc-finger</keyword>
<dbReference type="GO" id="GO:0043565">
    <property type="term" value="F:sequence-specific DNA binding"/>
    <property type="evidence" value="ECO:0007669"/>
    <property type="project" value="TreeGrafter"/>
</dbReference>
<proteinExistence type="predicted"/>
<dbReference type="Pfam" id="PF00096">
    <property type="entry name" value="zf-C2H2"/>
    <property type="match status" value="1"/>
</dbReference>
<evidence type="ECO:0000313" key="9">
    <source>
        <dbReference type="Proteomes" id="UP000094527"/>
    </source>
</evidence>
<dbReference type="Gene3D" id="3.30.160.60">
    <property type="entry name" value="Classic Zinc Finger"/>
    <property type="match status" value="2"/>
</dbReference>
<protein>
    <submittedName>
        <fullName evidence="8">Zinc finger protein-likeGfi-1b</fullName>
    </submittedName>
</protein>
<keyword evidence="1" id="KW-0479">Metal-binding</keyword>
<evidence type="ECO:0000313" key="8">
    <source>
        <dbReference type="EMBL" id="ODM93422.1"/>
    </source>
</evidence>
<feature type="domain" description="C2H2-type" evidence="7">
    <location>
        <begin position="321"/>
        <end position="348"/>
    </location>
</feature>
<dbReference type="PANTHER" id="PTHR24408:SF64">
    <property type="entry name" value="LINKING IMMUNITY AND METABOLISM-RELATED"/>
    <property type="match status" value="1"/>
</dbReference>
<feature type="domain" description="C2H2-type" evidence="7">
    <location>
        <begin position="271"/>
        <end position="299"/>
    </location>
</feature>
<evidence type="ECO:0000256" key="3">
    <source>
        <dbReference type="ARBA" id="ARBA00022771"/>
    </source>
</evidence>
<keyword evidence="9" id="KW-1185">Reference proteome</keyword>
<comment type="caution">
    <text evidence="8">The sequence shown here is derived from an EMBL/GenBank/DDBJ whole genome shotgun (WGS) entry which is preliminary data.</text>
</comment>
<dbReference type="InterPro" id="IPR013087">
    <property type="entry name" value="Znf_C2H2_type"/>
</dbReference>
<feature type="domain" description="C2H2-type" evidence="7">
    <location>
        <begin position="366"/>
        <end position="394"/>
    </location>
</feature>
<reference evidence="8 9" key="1">
    <citation type="journal article" date="2016" name="Genome Biol. Evol.">
        <title>Gene Family Evolution Reflects Adaptation to Soil Environmental Stressors in the Genome of the Collembolan Orchesella cincta.</title>
        <authorList>
            <person name="Faddeeva-Vakhrusheva A."/>
            <person name="Derks M.F."/>
            <person name="Anvar S.Y."/>
            <person name="Agamennone V."/>
            <person name="Suring W."/>
            <person name="Smit S."/>
            <person name="van Straalen N.M."/>
            <person name="Roelofs D."/>
        </authorList>
    </citation>
    <scope>NUCLEOTIDE SEQUENCE [LARGE SCALE GENOMIC DNA]</scope>
    <source>
        <tissue evidence="8">Mixed pool</tissue>
    </source>
</reference>
<evidence type="ECO:0000256" key="5">
    <source>
        <dbReference type="PROSITE-ProRule" id="PRU00042"/>
    </source>
</evidence>
<dbReference type="SMART" id="SM00355">
    <property type="entry name" value="ZnF_C2H2"/>
    <property type="match status" value="5"/>
</dbReference>
<evidence type="ECO:0000256" key="4">
    <source>
        <dbReference type="ARBA" id="ARBA00022833"/>
    </source>
</evidence>
<sequence>MRGRICLVCLRKTDEETSTSEESGIPLLTKFLKFVENYLHISQVPKAEQLLVMSGGDGKAAFCEKCDLSVITPICQVYSQLLATQLRLSWELEQLEKLLINSESSTKLDSLANQEGIVNNNQLNNFICSLIEKCQLKRKEMSPQVVVQKLILIPTALEESPNQDQSKVKLEMEPLFENYHDHDGFDDVQMDIEVEHTTIKIEIVHESQPTDDTEEGAVVPTCDPALPPPVKKPDEGTPGIKKFTCPKCLKIFPTRESLMCHGYRVHTHRKFRCDQCESCFKTKAHLKKHVSCVHKSRTCKQCGIVCKNFKVFKMHLMKSHSDCPKCGRSFKHKRNIKKHLPICSGVKWSNVKSPNKKATVIIHKTIPCNICSESFSTRLELENHVAAFHAQKVELSFDNIKKMFLEQKLKKK</sequence>
<dbReference type="STRING" id="48709.A0A1D2MKM0"/>
<dbReference type="OMA" id="CNEVENQ"/>
<name>A0A1D2MKM0_ORCCI</name>
<dbReference type="PROSITE" id="PS50157">
    <property type="entry name" value="ZINC_FINGER_C2H2_2"/>
    <property type="match status" value="4"/>
</dbReference>
<organism evidence="8 9">
    <name type="scientific">Orchesella cincta</name>
    <name type="common">Springtail</name>
    <name type="synonym">Podura cincta</name>
    <dbReference type="NCBI Taxonomy" id="48709"/>
    <lineage>
        <taxon>Eukaryota</taxon>
        <taxon>Metazoa</taxon>
        <taxon>Ecdysozoa</taxon>
        <taxon>Arthropoda</taxon>
        <taxon>Hexapoda</taxon>
        <taxon>Collembola</taxon>
        <taxon>Entomobryomorpha</taxon>
        <taxon>Entomobryoidea</taxon>
        <taxon>Orchesellidae</taxon>
        <taxon>Orchesellinae</taxon>
        <taxon>Orchesella</taxon>
    </lineage>
</organism>
<dbReference type="GO" id="GO:0005634">
    <property type="term" value="C:nucleus"/>
    <property type="evidence" value="ECO:0007669"/>
    <property type="project" value="TreeGrafter"/>
</dbReference>
<dbReference type="GO" id="GO:0000981">
    <property type="term" value="F:DNA-binding transcription factor activity, RNA polymerase II-specific"/>
    <property type="evidence" value="ECO:0007669"/>
    <property type="project" value="TreeGrafter"/>
</dbReference>
<accession>A0A1D2MKM0</accession>
<evidence type="ECO:0000256" key="2">
    <source>
        <dbReference type="ARBA" id="ARBA00022737"/>
    </source>
</evidence>
<gene>
    <name evidence="8" type="ORF">Ocin01_13258</name>
</gene>
<dbReference type="GO" id="GO:0008270">
    <property type="term" value="F:zinc ion binding"/>
    <property type="evidence" value="ECO:0007669"/>
    <property type="project" value="UniProtKB-KW"/>
</dbReference>
<keyword evidence="4" id="KW-0862">Zinc</keyword>
<dbReference type="Proteomes" id="UP000094527">
    <property type="component" value="Unassembled WGS sequence"/>
</dbReference>
<evidence type="ECO:0000256" key="1">
    <source>
        <dbReference type="ARBA" id="ARBA00022723"/>
    </source>
</evidence>
<keyword evidence="2" id="KW-0677">Repeat</keyword>
<feature type="domain" description="C2H2-type" evidence="7">
    <location>
        <begin position="243"/>
        <end position="271"/>
    </location>
</feature>